<name>A0A4Q7MZN6_9BURK</name>
<keyword evidence="2" id="KW-0805">Transcription regulation</keyword>
<dbReference type="RefSeq" id="WP_071535909.1">
    <property type="nucleotide sequence ID" value="NZ_CBCSEB010000002.1"/>
</dbReference>
<keyword evidence="4" id="KW-0804">Transcription</keyword>
<feature type="domain" description="HTH merR-type" evidence="5">
    <location>
        <begin position="5"/>
        <end position="74"/>
    </location>
</feature>
<dbReference type="InterPro" id="IPR000551">
    <property type="entry name" value="MerR-type_HTH_dom"/>
</dbReference>
<dbReference type="InterPro" id="IPR047057">
    <property type="entry name" value="MerR_fam"/>
</dbReference>
<dbReference type="PROSITE" id="PS50937">
    <property type="entry name" value="HTH_MERR_2"/>
    <property type="match status" value="1"/>
</dbReference>
<evidence type="ECO:0000256" key="4">
    <source>
        <dbReference type="ARBA" id="ARBA00023163"/>
    </source>
</evidence>
<gene>
    <name evidence="6" type="ORF">EV679_0860</name>
</gene>
<dbReference type="EMBL" id="SGWZ01000001">
    <property type="protein sequence ID" value="RZS73660.1"/>
    <property type="molecule type" value="Genomic_DNA"/>
</dbReference>
<evidence type="ECO:0000259" key="5">
    <source>
        <dbReference type="PROSITE" id="PS50937"/>
    </source>
</evidence>
<evidence type="ECO:0000256" key="3">
    <source>
        <dbReference type="ARBA" id="ARBA00023125"/>
    </source>
</evidence>
<dbReference type="Proteomes" id="UP000292039">
    <property type="component" value="Unassembled WGS sequence"/>
</dbReference>
<dbReference type="SMART" id="SM00422">
    <property type="entry name" value="HTH_MERR"/>
    <property type="match status" value="1"/>
</dbReference>
<dbReference type="AlphaFoldDB" id="A0A4Q7MZN6"/>
<dbReference type="Pfam" id="PF13411">
    <property type="entry name" value="MerR_1"/>
    <property type="match status" value="1"/>
</dbReference>
<dbReference type="Gene3D" id="1.10.1660.10">
    <property type="match status" value="1"/>
</dbReference>
<dbReference type="GO" id="GO:0003677">
    <property type="term" value="F:DNA binding"/>
    <property type="evidence" value="ECO:0007669"/>
    <property type="project" value="UniProtKB-KW"/>
</dbReference>
<organism evidence="6 7">
    <name type="scientific">Kerstersia gyiorum</name>
    <dbReference type="NCBI Taxonomy" id="206506"/>
    <lineage>
        <taxon>Bacteria</taxon>
        <taxon>Pseudomonadati</taxon>
        <taxon>Pseudomonadota</taxon>
        <taxon>Betaproteobacteria</taxon>
        <taxon>Burkholderiales</taxon>
        <taxon>Alcaligenaceae</taxon>
        <taxon>Kerstersia</taxon>
    </lineage>
</organism>
<dbReference type="PROSITE" id="PS00552">
    <property type="entry name" value="HTH_MERR_1"/>
    <property type="match status" value="1"/>
</dbReference>
<dbReference type="GeneID" id="99727634"/>
<reference evidence="6 7" key="1">
    <citation type="submission" date="2019-02" db="EMBL/GenBank/DDBJ databases">
        <title>Genomic Encyclopedia of Type Strains, Phase IV (KMG-IV): sequencing the most valuable type-strain genomes for metagenomic binning, comparative biology and taxonomic classification.</title>
        <authorList>
            <person name="Goeker M."/>
        </authorList>
    </citation>
    <scope>NUCLEOTIDE SEQUENCE [LARGE SCALE GENOMIC DNA]</scope>
    <source>
        <strain evidence="6 7">DSM 16618</strain>
    </source>
</reference>
<evidence type="ECO:0000313" key="6">
    <source>
        <dbReference type="EMBL" id="RZS73660.1"/>
    </source>
</evidence>
<accession>A0A4Q7MZN6</accession>
<evidence type="ECO:0000256" key="2">
    <source>
        <dbReference type="ARBA" id="ARBA00023015"/>
    </source>
</evidence>
<evidence type="ECO:0000313" key="7">
    <source>
        <dbReference type="Proteomes" id="UP000292039"/>
    </source>
</evidence>
<dbReference type="OrthoDB" id="9808480at2"/>
<protein>
    <submittedName>
        <fullName evidence="6">DNA-binding transcriptional MerR regulator</fullName>
    </submittedName>
</protein>
<evidence type="ECO:0000256" key="1">
    <source>
        <dbReference type="ARBA" id="ARBA00022491"/>
    </source>
</evidence>
<dbReference type="CDD" id="cd01106">
    <property type="entry name" value="HTH_TipAL-Mta"/>
    <property type="match status" value="1"/>
</dbReference>
<comment type="caution">
    <text evidence="6">The sequence shown here is derived from an EMBL/GenBank/DDBJ whole genome shotgun (WGS) entry which is preliminary data.</text>
</comment>
<dbReference type="PANTHER" id="PTHR30204:SF69">
    <property type="entry name" value="MERR-FAMILY TRANSCRIPTIONAL REGULATOR"/>
    <property type="match status" value="1"/>
</dbReference>
<dbReference type="SUPFAM" id="SSF46955">
    <property type="entry name" value="Putative DNA-binding domain"/>
    <property type="match status" value="1"/>
</dbReference>
<sequence length="332" mass="36998">MDAIHLTIGAVAKRAGITVRTLHHYDHIGLVCPSARSESGYRLYSANDIERLHAVQSLKQLGLSLEAIAATLTGGEVTPQVLLRRQVEDATRKLVEIQELKEKLLFLEHAVSRQNASAGDLLDGIRLLETHQLYLPSEDVRRLLARWRRAKARWQPVAGKLLACRSGAVPVDAAQTQLLAQRWMNIAMSVFGGRLGAILDWARMHREAPETARHAGLEPELMQYLEQAIELRLEALRRHLSPDELNRLDGSTGPEWETFAAQGERLLANRVSPKTKAARELVARYRELSLRTVAQDMSLAVKLKQAYTSEPILALGHFVGPQLRAYLEAAAS</sequence>
<dbReference type="PANTHER" id="PTHR30204">
    <property type="entry name" value="REDOX-CYCLING DRUG-SENSING TRANSCRIPTIONAL ACTIVATOR SOXR"/>
    <property type="match status" value="1"/>
</dbReference>
<proteinExistence type="predicted"/>
<dbReference type="GO" id="GO:0003700">
    <property type="term" value="F:DNA-binding transcription factor activity"/>
    <property type="evidence" value="ECO:0007669"/>
    <property type="project" value="InterPro"/>
</dbReference>
<dbReference type="InterPro" id="IPR009061">
    <property type="entry name" value="DNA-bd_dom_put_sf"/>
</dbReference>
<dbReference type="PRINTS" id="PR00040">
    <property type="entry name" value="HTHMERR"/>
</dbReference>
<keyword evidence="1" id="KW-0678">Repressor</keyword>
<keyword evidence="3 6" id="KW-0238">DNA-binding</keyword>